<evidence type="ECO:0000256" key="6">
    <source>
        <dbReference type="SAM" id="Phobius"/>
    </source>
</evidence>
<reference evidence="8 9" key="1">
    <citation type="submission" date="2021-01" db="EMBL/GenBank/DDBJ databases">
        <title>Chryseolinea sp. Jin1 Genome sequencing and assembly.</title>
        <authorList>
            <person name="Kim I."/>
        </authorList>
    </citation>
    <scope>NUCLEOTIDE SEQUENCE [LARGE SCALE GENOMIC DNA]</scope>
    <source>
        <strain evidence="8 9">Jin1</strain>
    </source>
</reference>
<dbReference type="EMBL" id="JAERRB010000003">
    <property type="protein sequence ID" value="MBL0741673.1"/>
    <property type="molecule type" value="Genomic_DNA"/>
</dbReference>
<dbReference type="InterPro" id="IPR037185">
    <property type="entry name" value="EmrE-like"/>
</dbReference>
<accession>A0ABS1KR49</accession>
<dbReference type="PANTHER" id="PTHR42920:SF5">
    <property type="entry name" value="EAMA DOMAIN-CONTAINING PROTEIN"/>
    <property type="match status" value="1"/>
</dbReference>
<feature type="transmembrane region" description="Helical" evidence="6">
    <location>
        <begin position="7"/>
        <end position="30"/>
    </location>
</feature>
<dbReference type="InterPro" id="IPR000620">
    <property type="entry name" value="EamA_dom"/>
</dbReference>
<keyword evidence="9" id="KW-1185">Reference proteome</keyword>
<sequence>MSEKKSYAYFVGGIVICLLGSVFFSTKAIFVKLAYREATVDAITLLALRMLFSLPFFAISAFVASKKTDNVRFTGQQWLGVAVVGCLGYYASSLLDFLGLQYISAGIERLVLFVYPTLVLLMSALVFRSKISPQQWLALIITYGGLFVAFWGEARVEGQSPDFYKGAALIFVCAVTYAMYIVGSGRLIPVVGAAKFNSYAMSFAGIAVLVHFFITSSSSLWNQDASTYLYSFLMAIFGTIIPSYLVTEGIKRVGSSNAAIVGSIGPVSTILQAYFFLQEPIHALQIAGTILILIGVLMISRKKAK</sequence>
<feature type="transmembrane region" description="Helical" evidence="6">
    <location>
        <begin position="258"/>
        <end position="277"/>
    </location>
</feature>
<protein>
    <submittedName>
        <fullName evidence="8">DMT family transporter</fullName>
    </submittedName>
</protein>
<feature type="transmembrane region" description="Helical" evidence="6">
    <location>
        <begin position="227"/>
        <end position="246"/>
    </location>
</feature>
<evidence type="ECO:0000313" key="9">
    <source>
        <dbReference type="Proteomes" id="UP000613030"/>
    </source>
</evidence>
<keyword evidence="3 6" id="KW-0812">Transmembrane</keyword>
<dbReference type="Proteomes" id="UP000613030">
    <property type="component" value="Unassembled WGS sequence"/>
</dbReference>
<dbReference type="SUPFAM" id="SSF103481">
    <property type="entry name" value="Multidrug resistance efflux transporter EmrE"/>
    <property type="match status" value="2"/>
</dbReference>
<feature type="transmembrane region" description="Helical" evidence="6">
    <location>
        <begin position="283"/>
        <end position="300"/>
    </location>
</feature>
<evidence type="ECO:0000256" key="5">
    <source>
        <dbReference type="ARBA" id="ARBA00023136"/>
    </source>
</evidence>
<evidence type="ECO:0000259" key="7">
    <source>
        <dbReference type="Pfam" id="PF00892"/>
    </source>
</evidence>
<proteinExistence type="predicted"/>
<feature type="transmembrane region" description="Helical" evidence="6">
    <location>
        <begin position="166"/>
        <end position="188"/>
    </location>
</feature>
<dbReference type="Gene3D" id="1.10.3730.20">
    <property type="match status" value="1"/>
</dbReference>
<feature type="domain" description="EamA" evidence="7">
    <location>
        <begin position="165"/>
        <end position="300"/>
    </location>
</feature>
<dbReference type="InterPro" id="IPR051258">
    <property type="entry name" value="Diverse_Substrate_Transporter"/>
</dbReference>
<comment type="caution">
    <text evidence="8">The sequence shown here is derived from an EMBL/GenBank/DDBJ whole genome shotgun (WGS) entry which is preliminary data.</text>
</comment>
<dbReference type="RefSeq" id="WP_202009041.1">
    <property type="nucleotide sequence ID" value="NZ_JAERRB010000003.1"/>
</dbReference>
<keyword evidence="5 6" id="KW-0472">Membrane</keyword>
<feature type="transmembrane region" description="Helical" evidence="6">
    <location>
        <begin position="77"/>
        <end position="98"/>
    </location>
</feature>
<dbReference type="PANTHER" id="PTHR42920">
    <property type="entry name" value="OS03G0707200 PROTEIN-RELATED"/>
    <property type="match status" value="1"/>
</dbReference>
<comment type="subcellular location">
    <subcellularLocation>
        <location evidence="1">Cell membrane</location>
        <topology evidence="1">Multi-pass membrane protein</topology>
    </subcellularLocation>
</comment>
<keyword evidence="2" id="KW-1003">Cell membrane</keyword>
<feature type="domain" description="EamA" evidence="7">
    <location>
        <begin position="13"/>
        <end position="150"/>
    </location>
</feature>
<dbReference type="Pfam" id="PF00892">
    <property type="entry name" value="EamA"/>
    <property type="match status" value="2"/>
</dbReference>
<evidence type="ECO:0000256" key="1">
    <source>
        <dbReference type="ARBA" id="ARBA00004651"/>
    </source>
</evidence>
<organism evidence="8 9">
    <name type="scientific">Chryseolinea lacunae</name>
    <dbReference type="NCBI Taxonomy" id="2801331"/>
    <lineage>
        <taxon>Bacteria</taxon>
        <taxon>Pseudomonadati</taxon>
        <taxon>Bacteroidota</taxon>
        <taxon>Cytophagia</taxon>
        <taxon>Cytophagales</taxon>
        <taxon>Fulvivirgaceae</taxon>
        <taxon>Chryseolinea</taxon>
    </lineage>
</organism>
<keyword evidence="4 6" id="KW-1133">Transmembrane helix</keyword>
<feature type="transmembrane region" description="Helical" evidence="6">
    <location>
        <begin position="200"/>
        <end position="221"/>
    </location>
</feature>
<evidence type="ECO:0000256" key="2">
    <source>
        <dbReference type="ARBA" id="ARBA00022475"/>
    </source>
</evidence>
<feature type="transmembrane region" description="Helical" evidence="6">
    <location>
        <begin position="136"/>
        <end position="154"/>
    </location>
</feature>
<evidence type="ECO:0000256" key="4">
    <source>
        <dbReference type="ARBA" id="ARBA00022989"/>
    </source>
</evidence>
<name>A0ABS1KR49_9BACT</name>
<gene>
    <name evidence="8" type="ORF">JI741_10620</name>
</gene>
<feature type="transmembrane region" description="Helical" evidence="6">
    <location>
        <begin position="42"/>
        <end position="65"/>
    </location>
</feature>
<evidence type="ECO:0000313" key="8">
    <source>
        <dbReference type="EMBL" id="MBL0741673.1"/>
    </source>
</evidence>
<feature type="transmembrane region" description="Helical" evidence="6">
    <location>
        <begin position="110"/>
        <end position="127"/>
    </location>
</feature>
<evidence type="ECO:0000256" key="3">
    <source>
        <dbReference type="ARBA" id="ARBA00022692"/>
    </source>
</evidence>